<sequence length="329" mass="39096">MSVNRAINLISNFYKFVYRGFNKDSDNMNMLSNNVIDEYMTDIIVERIPSNLNFFDKRKWFKYKENLLLNDKGYKRVVMQDWCVWLYSNRKAKRWSILEKVKSLKLLVNNLSENEIWFFDDGEQKICLSLLNGNLIWFKILGEFSESALEHVIKHMKKYSFESPKVRIFGAYFDFNYDVEVFSIDKIERAIKFPISKIKYKYIQNIIENLRFGLANAVSCITLSILAFTFYSKSHGLGLKMQDLQSRMRVINKRMLNYPPLDHLKSLEHDVQRKIDLSKLVDYISNHDYKIRLISKNELSLQLINIDENKKSMISDISRKCGFARICFH</sequence>
<evidence type="ECO:0000313" key="3">
    <source>
        <dbReference type="Proteomes" id="UP000325004"/>
    </source>
</evidence>
<reference evidence="2 3" key="1">
    <citation type="submission" date="2019-08" db="EMBL/GenBank/DDBJ databases">
        <title>Highly reduced genomes of protist endosymbionts show evolutionary convergence.</title>
        <authorList>
            <person name="George E."/>
            <person name="Husnik F."/>
            <person name="Tashyreva D."/>
            <person name="Prokopchuk G."/>
            <person name="Horak A."/>
            <person name="Kwong W.K."/>
            <person name="Lukes J."/>
            <person name="Keeling P.J."/>
        </authorList>
    </citation>
    <scope>NUCLEOTIDE SEQUENCE [LARGE SCALE GENOMIC DNA]</scope>
    <source>
        <strain evidence="2">1604LC</strain>
    </source>
</reference>
<dbReference type="Proteomes" id="UP000325004">
    <property type="component" value="Chromosome"/>
</dbReference>
<keyword evidence="1" id="KW-0812">Transmembrane</keyword>
<evidence type="ECO:0000313" key="2">
    <source>
        <dbReference type="EMBL" id="QEK38314.1"/>
    </source>
</evidence>
<dbReference type="OrthoDB" id="9834350at2"/>
<proteinExistence type="predicted"/>
<keyword evidence="1" id="KW-1133">Transmembrane helix</keyword>
<organism evidence="2 3">
    <name type="scientific">Candidatus Cytomitobacter primus</name>
    <dbReference type="NCBI Taxonomy" id="2066024"/>
    <lineage>
        <taxon>Bacteria</taxon>
        <taxon>Pseudomonadati</taxon>
        <taxon>Pseudomonadota</taxon>
        <taxon>Alphaproteobacteria</taxon>
        <taxon>Holosporales</taxon>
        <taxon>Holosporaceae</taxon>
        <taxon>Candidatus Cytomitobacter</taxon>
    </lineage>
</organism>
<dbReference type="AlphaFoldDB" id="A0A5C0UH05"/>
<protein>
    <submittedName>
        <fullName evidence="2">Uncharacterized protein</fullName>
    </submittedName>
</protein>
<gene>
    <name evidence="2" type="ORF">FZC34_00015</name>
</gene>
<dbReference type="EMBL" id="CP043316">
    <property type="protein sequence ID" value="QEK38314.1"/>
    <property type="molecule type" value="Genomic_DNA"/>
</dbReference>
<dbReference type="RefSeq" id="WP_148971430.1">
    <property type="nucleotide sequence ID" value="NZ_CP043316.1"/>
</dbReference>
<evidence type="ECO:0000256" key="1">
    <source>
        <dbReference type="SAM" id="Phobius"/>
    </source>
</evidence>
<accession>A0A5C0UH05</accession>
<feature type="transmembrane region" description="Helical" evidence="1">
    <location>
        <begin position="212"/>
        <end position="231"/>
    </location>
</feature>
<name>A0A5C0UH05_9PROT</name>
<keyword evidence="1" id="KW-0472">Membrane</keyword>
<dbReference type="KEGG" id="cpri:FZC34_00015"/>
<keyword evidence="3" id="KW-1185">Reference proteome</keyword>